<dbReference type="RefSeq" id="WP_329494433.1">
    <property type="nucleotide sequence ID" value="NZ_CP108460.1"/>
</dbReference>
<protein>
    <submittedName>
        <fullName evidence="2">NAD-dependent epimerase/dehydratase family protein</fullName>
    </submittedName>
</protein>
<reference evidence="2 3" key="1">
    <citation type="submission" date="2022-10" db="EMBL/GenBank/DDBJ databases">
        <title>The complete genomes of actinobacterial strains from the NBC collection.</title>
        <authorList>
            <person name="Joergensen T.S."/>
            <person name="Alvarez Arevalo M."/>
            <person name="Sterndorff E.B."/>
            <person name="Faurdal D."/>
            <person name="Vuksanovic O."/>
            <person name="Mourched A.-S."/>
            <person name="Charusanti P."/>
            <person name="Shaw S."/>
            <person name="Blin K."/>
            <person name="Weber T."/>
        </authorList>
    </citation>
    <scope>NUCLEOTIDE SEQUENCE [LARGE SCALE GENOMIC DNA]</scope>
    <source>
        <strain evidence="2 3">NBC_01247</strain>
    </source>
</reference>
<dbReference type="Pfam" id="PF01370">
    <property type="entry name" value="Epimerase"/>
    <property type="match status" value="1"/>
</dbReference>
<evidence type="ECO:0000259" key="1">
    <source>
        <dbReference type="Pfam" id="PF01370"/>
    </source>
</evidence>
<dbReference type="Proteomes" id="UP001432014">
    <property type="component" value="Chromosome"/>
</dbReference>
<evidence type="ECO:0000313" key="2">
    <source>
        <dbReference type="EMBL" id="WUS59466.1"/>
    </source>
</evidence>
<sequence>MSRYVVLGAGSTGTATARLLAEEGESVRLITRGGSGPVHPRIERVAADATDPERLTALVEGAVALVNCAAPPYDRWKQEFPPLAASLLTTARRTGAGYVMLGNVYAYGPVDGPVTESRPPAPTSVKGGLRAAIWADALAAHRAGLVRATEVRAGSYFGPGAQSLFLLMAGRQLAAGEPAAYYADLDAPHSWAAPVDVARTLVAVARAGTGWGEVWHVPSFATLSARELAARLAAAAGAPAPRLTATSDRELAELALDAPVLGEVAEMRYLTHRPFVLDSTRTEREFGVRATPVAEVVAAVAAELTGAAGGPRPA</sequence>
<dbReference type="SUPFAM" id="SSF51735">
    <property type="entry name" value="NAD(P)-binding Rossmann-fold domains"/>
    <property type="match status" value="1"/>
</dbReference>
<feature type="domain" description="NAD-dependent epimerase/dehydratase" evidence="1">
    <location>
        <begin position="6"/>
        <end position="207"/>
    </location>
</feature>
<proteinExistence type="predicted"/>
<dbReference type="InterPro" id="IPR001509">
    <property type="entry name" value="Epimerase_deHydtase"/>
</dbReference>
<gene>
    <name evidence="2" type="ORF">OG469_30545</name>
</gene>
<dbReference type="Gene3D" id="3.40.50.720">
    <property type="entry name" value="NAD(P)-binding Rossmann-like Domain"/>
    <property type="match status" value="1"/>
</dbReference>
<organism evidence="2 3">
    <name type="scientific">Kitasatospora herbaricolor</name>
    <dbReference type="NCBI Taxonomy" id="68217"/>
    <lineage>
        <taxon>Bacteria</taxon>
        <taxon>Bacillati</taxon>
        <taxon>Actinomycetota</taxon>
        <taxon>Actinomycetes</taxon>
        <taxon>Kitasatosporales</taxon>
        <taxon>Streptomycetaceae</taxon>
        <taxon>Kitasatospora</taxon>
    </lineage>
</organism>
<dbReference type="InterPro" id="IPR036291">
    <property type="entry name" value="NAD(P)-bd_dom_sf"/>
</dbReference>
<name>A0ABZ1WF15_9ACTN</name>
<accession>A0ABZ1WF15</accession>
<dbReference type="EMBL" id="CP108482">
    <property type="protein sequence ID" value="WUS59466.1"/>
    <property type="molecule type" value="Genomic_DNA"/>
</dbReference>
<evidence type="ECO:0000313" key="3">
    <source>
        <dbReference type="Proteomes" id="UP001432014"/>
    </source>
</evidence>
<keyword evidence="3" id="KW-1185">Reference proteome</keyword>